<dbReference type="GO" id="GO:0004488">
    <property type="term" value="F:methylenetetrahydrofolate dehydrogenase (NADP+) activity"/>
    <property type="evidence" value="ECO:0007669"/>
    <property type="project" value="UniProtKB-UniRule"/>
</dbReference>
<keyword evidence="6 11" id="KW-0521">NADP</keyword>
<evidence type="ECO:0000256" key="6">
    <source>
        <dbReference type="ARBA" id="ARBA00022857"/>
    </source>
</evidence>
<feature type="binding site" evidence="11">
    <location>
        <begin position="169"/>
        <end position="171"/>
    </location>
    <ligand>
        <name>NADP(+)</name>
        <dbReference type="ChEBI" id="CHEBI:58349"/>
    </ligand>
</feature>
<dbReference type="SUPFAM" id="SSF51735">
    <property type="entry name" value="NAD(P)-binding Rossmann-fold domains"/>
    <property type="match status" value="1"/>
</dbReference>
<evidence type="ECO:0000256" key="1">
    <source>
        <dbReference type="ARBA" id="ARBA00004777"/>
    </source>
</evidence>
<comment type="catalytic activity">
    <reaction evidence="11">
        <text>(6R)-5,10-methylene-5,6,7,8-tetrahydrofolate + NADP(+) = (6R)-5,10-methenyltetrahydrofolate + NADPH</text>
        <dbReference type="Rhea" id="RHEA:22812"/>
        <dbReference type="ChEBI" id="CHEBI:15636"/>
        <dbReference type="ChEBI" id="CHEBI:57455"/>
        <dbReference type="ChEBI" id="CHEBI:57783"/>
        <dbReference type="ChEBI" id="CHEBI:58349"/>
        <dbReference type="EC" id="1.5.1.5"/>
    </reaction>
</comment>
<dbReference type="AlphaFoldDB" id="D1CB15"/>
<keyword evidence="2 11" id="KW-0554">One-carbon metabolism</keyword>
<dbReference type="Gene3D" id="3.40.50.10860">
    <property type="entry name" value="Leucine Dehydrogenase, chain A, domain 1"/>
    <property type="match status" value="1"/>
</dbReference>
<dbReference type="InterPro" id="IPR036291">
    <property type="entry name" value="NAD(P)-bd_dom_sf"/>
</dbReference>
<dbReference type="HOGENOM" id="CLU_034045_2_1_0"/>
<dbReference type="GO" id="GO:0005829">
    <property type="term" value="C:cytosol"/>
    <property type="evidence" value="ECO:0007669"/>
    <property type="project" value="TreeGrafter"/>
</dbReference>
<dbReference type="OrthoDB" id="9803580at2"/>
<dbReference type="PRINTS" id="PR00085">
    <property type="entry name" value="THFDHDRGNASE"/>
</dbReference>
<evidence type="ECO:0000256" key="3">
    <source>
        <dbReference type="ARBA" id="ARBA00022605"/>
    </source>
</evidence>
<keyword evidence="9 11" id="KW-0486">Methionine biosynthesis</keyword>
<dbReference type="Gene3D" id="3.40.50.720">
    <property type="entry name" value="NAD(P)-binding Rossmann-like Domain"/>
    <property type="match status" value="1"/>
</dbReference>
<comment type="subunit">
    <text evidence="11">Homodimer.</text>
</comment>
<evidence type="ECO:0000256" key="7">
    <source>
        <dbReference type="ARBA" id="ARBA00023002"/>
    </source>
</evidence>
<dbReference type="Pfam" id="PF00763">
    <property type="entry name" value="THF_DHG_CYH"/>
    <property type="match status" value="1"/>
</dbReference>
<dbReference type="FunFam" id="3.40.50.720:FF:000189">
    <property type="entry name" value="Bifunctional protein FolD"/>
    <property type="match status" value="1"/>
</dbReference>
<comment type="function">
    <text evidence="11">Catalyzes the oxidation of 5,10-methylenetetrahydrofolate to 5,10-methenyltetrahydrofolate and then the hydrolysis of 5,10-methenyltetrahydrofolate to 10-formyltetrahydrofolate.</text>
</comment>
<keyword evidence="10 11" id="KW-0511">Multifunctional enzyme</keyword>
<dbReference type="InterPro" id="IPR020631">
    <property type="entry name" value="THF_DH/CycHdrlase_NAD-bd_dom"/>
</dbReference>
<protein>
    <recommendedName>
        <fullName evidence="11">Bifunctional protein FolD</fullName>
    </recommendedName>
    <domain>
        <recommendedName>
            <fullName evidence="11">Methylenetetrahydrofolate dehydrogenase</fullName>
            <ecNumber evidence="11">1.5.1.5</ecNumber>
        </recommendedName>
    </domain>
    <domain>
        <recommendedName>
            <fullName evidence="11">Methenyltetrahydrofolate cyclohydrolase</fullName>
            <ecNumber evidence="11">3.5.4.9</ecNumber>
        </recommendedName>
    </domain>
</protein>
<dbReference type="EMBL" id="CP001825">
    <property type="protein sequence ID" value="ACZ41980.1"/>
    <property type="molecule type" value="Genomic_DNA"/>
</dbReference>
<dbReference type="RefSeq" id="WP_012875015.1">
    <property type="nucleotide sequence ID" value="NC_013525.1"/>
</dbReference>
<keyword evidence="3 11" id="KW-0028">Amino-acid biosynthesis</keyword>
<evidence type="ECO:0000256" key="5">
    <source>
        <dbReference type="ARBA" id="ARBA00022801"/>
    </source>
</evidence>
<keyword evidence="5 11" id="KW-0378">Hydrolase</keyword>
<feature type="domain" description="Tetrahydrofolate dehydrogenase/cyclohydrolase NAD(P)-binding" evidence="13">
    <location>
        <begin position="143"/>
        <end position="282"/>
    </location>
</feature>
<dbReference type="PANTHER" id="PTHR48099">
    <property type="entry name" value="C-1-TETRAHYDROFOLATE SYNTHASE, CYTOPLASMIC-RELATED"/>
    <property type="match status" value="1"/>
</dbReference>
<comment type="catalytic activity">
    <reaction evidence="11">
        <text>(6R)-5,10-methenyltetrahydrofolate + H2O = (6R)-10-formyltetrahydrofolate + H(+)</text>
        <dbReference type="Rhea" id="RHEA:23700"/>
        <dbReference type="ChEBI" id="CHEBI:15377"/>
        <dbReference type="ChEBI" id="CHEBI:15378"/>
        <dbReference type="ChEBI" id="CHEBI:57455"/>
        <dbReference type="ChEBI" id="CHEBI:195366"/>
        <dbReference type="EC" id="3.5.4.9"/>
    </reaction>
</comment>
<evidence type="ECO:0000259" key="13">
    <source>
        <dbReference type="Pfam" id="PF02882"/>
    </source>
</evidence>
<dbReference type="HAMAP" id="MF_01576">
    <property type="entry name" value="THF_DHG_CYH"/>
    <property type="match status" value="1"/>
</dbReference>
<feature type="binding site" evidence="11">
    <location>
        <position position="235"/>
    </location>
    <ligand>
        <name>NADP(+)</name>
        <dbReference type="ChEBI" id="CHEBI:58349"/>
    </ligand>
</feature>
<evidence type="ECO:0000256" key="11">
    <source>
        <dbReference type="HAMAP-Rule" id="MF_01576"/>
    </source>
</evidence>
<proteinExistence type="inferred from homology"/>
<dbReference type="Proteomes" id="UP000000323">
    <property type="component" value="Chromosome 1"/>
</dbReference>
<comment type="pathway">
    <text evidence="1 11">One-carbon metabolism; tetrahydrofolate interconversion.</text>
</comment>
<evidence type="ECO:0000313" key="14">
    <source>
        <dbReference type="EMBL" id="ACZ41980.1"/>
    </source>
</evidence>
<dbReference type="CDD" id="cd01080">
    <property type="entry name" value="NAD_bind_m-THF_DH_Cyclohyd"/>
    <property type="match status" value="1"/>
</dbReference>
<dbReference type="GO" id="GO:0000105">
    <property type="term" value="P:L-histidine biosynthetic process"/>
    <property type="evidence" value="ECO:0007669"/>
    <property type="project" value="UniProtKB-KW"/>
</dbReference>
<evidence type="ECO:0000256" key="8">
    <source>
        <dbReference type="ARBA" id="ARBA00023102"/>
    </source>
</evidence>
<dbReference type="GO" id="GO:0009086">
    <property type="term" value="P:methionine biosynthetic process"/>
    <property type="evidence" value="ECO:0007669"/>
    <property type="project" value="UniProtKB-KW"/>
</dbReference>
<feature type="domain" description="Tetrahydrofolate dehydrogenase/cyclohydrolase catalytic" evidence="12">
    <location>
        <begin position="9"/>
        <end position="124"/>
    </location>
</feature>
<keyword evidence="4 11" id="KW-0658">Purine biosynthesis</keyword>
<dbReference type="UniPathway" id="UPA00193"/>
<dbReference type="EC" id="1.5.1.5" evidence="11"/>
<evidence type="ECO:0000259" key="12">
    <source>
        <dbReference type="Pfam" id="PF00763"/>
    </source>
</evidence>
<name>D1CB15_THET1</name>
<comment type="caution">
    <text evidence="11">Lacks conserved residue(s) required for the propagation of feature annotation.</text>
</comment>
<dbReference type="GO" id="GO:0004477">
    <property type="term" value="F:methenyltetrahydrofolate cyclohydrolase activity"/>
    <property type="evidence" value="ECO:0007669"/>
    <property type="project" value="UniProtKB-UniRule"/>
</dbReference>
<evidence type="ECO:0000256" key="2">
    <source>
        <dbReference type="ARBA" id="ARBA00022563"/>
    </source>
</evidence>
<evidence type="ECO:0000256" key="9">
    <source>
        <dbReference type="ARBA" id="ARBA00023167"/>
    </source>
</evidence>
<evidence type="ECO:0000256" key="4">
    <source>
        <dbReference type="ARBA" id="ARBA00022755"/>
    </source>
</evidence>
<dbReference type="STRING" id="525904.Tter_1064"/>
<dbReference type="GO" id="GO:0035999">
    <property type="term" value="P:tetrahydrofolate interconversion"/>
    <property type="evidence" value="ECO:0007669"/>
    <property type="project" value="UniProtKB-UniRule"/>
</dbReference>
<dbReference type="PANTHER" id="PTHR48099:SF5">
    <property type="entry name" value="C-1-TETRAHYDROFOLATE SYNTHASE, CYTOPLASMIC"/>
    <property type="match status" value="1"/>
</dbReference>
<dbReference type="InterPro" id="IPR046346">
    <property type="entry name" value="Aminoacid_DH-like_N_sf"/>
</dbReference>
<comment type="similarity">
    <text evidence="11">Belongs to the tetrahydrofolate dehydrogenase/cyclohydrolase family.</text>
</comment>
<accession>D1CB15</accession>
<evidence type="ECO:0000313" key="15">
    <source>
        <dbReference type="Proteomes" id="UP000000323"/>
    </source>
</evidence>
<dbReference type="GO" id="GO:0006164">
    <property type="term" value="P:purine nucleotide biosynthetic process"/>
    <property type="evidence" value="ECO:0007669"/>
    <property type="project" value="UniProtKB-KW"/>
</dbReference>
<reference evidence="15" key="1">
    <citation type="journal article" date="2010" name="Stand. Genomic Sci.">
        <title>Complete genome sequence of 'Thermobaculum terrenum' type strain (YNP1).</title>
        <authorList>
            <person name="Kiss H."/>
            <person name="Cleland D."/>
            <person name="Lapidus A."/>
            <person name="Lucas S."/>
            <person name="Glavina Del Rio T."/>
            <person name="Nolan M."/>
            <person name="Tice H."/>
            <person name="Han C."/>
            <person name="Goodwin L."/>
            <person name="Pitluck S."/>
            <person name="Liolios K."/>
            <person name="Ivanova N."/>
            <person name="Mavromatis K."/>
            <person name="Ovchinnikova G."/>
            <person name="Pati A."/>
            <person name="Chen A."/>
            <person name="Palaniappan K."/>
            <person name="Land M."/>
            <person name="Hauser L."/>
            <person name="Chang Y."/>
            <person name="Jeffries C."/>
            <person name="Lu M."/>
            <person name="Brettin T."/>
            <person name="Detter J."/>
            <person name="Goker M."/>
            <person name="Tindall B."/>
            <person name="Beck B."/>
            <person name="McDermott T."/>
            <person name="Woyke T."/>
            <person name="Bristow J."/>
            <person name="Eisen J."/>
            <person name="Markowitz V."/>
            <person name="Hugenholtz P."/>
            <person name="Kyrpides N."/>
            <person name="Klenk H."/>
            <person name="Cheng J."/>
        </authorList>
    </citation>
    <scope>NUCLEOTIDE SEQUENCE [LARGE SCALE GENOMIC DNA]</scope>
    <source>
        <strain evidence="15">ATCC BAA-798 / YNP1</strain>
    </source>
</reference>
<dbReference type="EC" id="3.5.4.9" evidence="11"/>
<sequence>MVNGPDNILDGKAVAKTIRQQLESQIQAFQTSRGYVPNLAVVLPSEEPDACLYAQNLQKWFQKLGLGCFVHQLSSSITQEDLCAYIRSLCSSADVHGVMIQMPLPDGVSYLSVAEALDPMKDVEGIHPYNFGLLSIGNPQVVPSTPMAAATLIDHYGIDVSGKNVVVIGRSNVVGKPFAQLMLMKHASVSVLHSRSKSIRDYTLNADIVAVAVGRPNTLTADMVREGVIVIDFGINFVNDRLVGDVDFEAVSPLASFITPVPGGIGPLTNLMLASNLIKLALTQP</sequence>
<dbReference type="InterPro" id="IPR020630">
    <property type="entry name" value="THF_DH/CycHdrlase_cat_dom"/>
</dbReference>
<gene>
    <name evidence="11" type="primary">folD</name>
    <name evidence="14" type="ordered locus">Tter_1064</name>
</gene>
<dbReference type="eggNOG" id="COG0190">
    <property type="taxonomic scope" value="Bacteria"/>
</dbReference>
<dbReference type="KEGG" id="ttr:Tter_1064"/>
<keyword evidence="15" id="KW-1185">Reference proteome</keyword>
<evidence type="ECO:0000256" key="10">
    <source>
        <dbReference type="ARBA" id="ARBA00023268"/>
    </source>
</evidence>
<keyword evidence="8 11" id="KW-0368">Histidine biosynthesis</keyword>
<dbReference type="Pfam" id="PF02882">
    <property type="entry name" value="THF_DHG_CYH_C"/>
    <property type="match status" value="1"/>
</dbReference>
<keyword evidence="7 11" id="KW-0560">Oxidoreductase</keyword>
<organism evidence="14 15">
    <name type="scientific">Thermobaculum terrenum (strain ATCC BAA-798 / CCMEE 7001 / YNP1)</name>
    <dbReference type="NCBI Taxonomy" id="525904"/>
    <lineage>
        <taxon>Bacteria</taxon>
        <taxon>Bacillati</taxon>
        <taxon>Chloroflexota</taxon>
        <taxon>Chloroflexia</taxon>
        <taxon>Candidatus Thermobaculales</taxon>
        <taxon>Candidatus Thermobaculaceae</taxon>
        <taxon>Thermobaculum</taxon>
    </lineage>
</organism>
<dbReference type="SUPFAM" id="SSF53223">
    <property type="entry name" value="Aminoacid dehydrogenase-like, N-terminal domain"/>
    <property type="match status" value="1"/>
</dbReference>
<dbReference type="InterPro" id="IPR000672">
    <property type="entry name" value="THF_DH/CycHdrlase"/>
</dbReference>